<name>A0A8H3IV13_9LECA</name>
<sequence length="439" mass="50320">MPFTPIGSLGDVVALSLIIRDLIKALDDTKGSSAQYQEFSRKLWAFKRVVQEVETVCRKREDTVEMNALVGSICCIANQSRQCMKPFLKNLRDYRRSLSSAGSGNTVRDAFKKAQWWVCRSDELTKLQTEIDVYCSILSVLLSTANVHLTNRKDEKLHARLESSEEKTAVTVQEQRLILGEIKDQLDESDKQIRAGNAMTSKIIDSLGCDWIRSLSLDIGKFMRAIFMTTFATYKAVADIQGRLPSNLERCLFQEPFILEDSHGRIKPVYLDCINSWDAFDAWLEVQYRGHFGHEMVQNKVYVLHDVAANRDITYECPWETAFLPGHRVVMCMLFPEHLGVKFCPKCFSDSSTLEDSEIKCTECGLWRRLEPLNQDLSDNALLLAKLRYSEVGFGPEDTISVASFKRVRMLPIDYFLTRLVWTRFNKSRCENARDLLQT</sequence>
<evidence type="ECO:0000259" key="1">
    <source>
        <dbReference type="Pfam" id="PF22893"/>
    </source>
</evidence>
<dbReference type="Proteomes" id="UP000664521">
    <property type="component" value="Unassembled WGS sequence"/>
</dbReference>
<comment type="caution">
    <text evidence="2">The sequence shown here is derived from an EMBL/GenBank/DDBJ whole genome shotgun (WGS) entry which is preliminary data.</text>
</comment>
<dbReference type="Pfam" id="PF22893">
    <property type="entry name" value="ULD_2"/>
    <property type="match status" value="1"/>
</dbReference>
<organism evidence="2 3">
    <name type="scientific">Heterodermia speciosa</name>
    <dbReference type="NCBI Taxonomy" id="116794"/>
    <lineage>
        <taxon>Eukaryota</taxon>
        <taxon>Fungi</taxon>
        <taxon>Dikarya</taxon>
        <taxon>Ascomycota</taxon>
        <taxon>Pezizomycotina</taxon>
        <taxon>Lecanoromycetes</taxon>
        <taxon>OSLEUM clade</taxon>
        <taxon>Lecanoromycetidae</taxon>
        <taxon>Caliciales</taxon>
        <taxon>Physciaceae</taxon>
        <taxon>Heterodermia</taxon>
    </lineage>
</organism>
<accession>A0A8H3IV13</accession>
<reference evidence="2" key="1">
    <citation type="submission" date="2021-03" db="EMBL/GenBank/DDBJ databases">
        <authorList>
            <person name="Tagirdzhanova G."/>
        </authorList>
    </citation>
    <scope>NUCLEOTIDE SEQUENCE</scope>
</reference>
<dbReference type="PANTHER" id="PTHR38886:SF1">
    <property type="entry name" value="NACHT-NTPASE AND P-LOOP NTPASES N-TERMINAL DOMAIN-CONTAINING PROTEIN"/>
    <property type="match status" value="1"/>
</dbReference>
<dbReference type="OrthoDB" id="3045089at2759"/>
<feature type="domain" description="Ubiquitin-like" evidence="1">
    <location>
        <begin position="254"/>
        <end position="335"/>
    </location>
</feature>
<dbReference type="InterPro" id="IPR054464">
    <property type="entry name" value="ULD_fung"/>
</dbReference>
<proteinExistence type="predicted"/>
<keyword evidence="3" id="KW-1185">Reference proteome</keyword>
<gene>
    <name evidence="2" type="ORF">HETSPECPRED_009349</name>
</gene>
<dbReference type="PANTHER" id="PTHR38886">
    <property type="entry name" value="SESA DOMAIN-CONTAINING PROTEIN"/>
    <property type="match status" value="1"/>
</dbReference>
<protein>
    <recommendedName>
        <fullName evidence="1">Ubiquitin-like domain-containing protein</fullName>
    </recommendedName>
</protein>
<dbReference type="EMBL" id="CAJPDS010000077">
    <property type="protein sequence ID" value="CAF9934765.1"/>
    <property type="molecule type" value="Genomic_DNA"/>
</dbReference>
<dbReference type="AlphaFoldDB" id="A0A8H3IV13"/>
<evidence type="ECO:0000313" key="3">
    <source>
        <dbReference type="Proteomes" id="UP000664521"/>
    </source>
</evidence>
<evidence type="ECO:0000313" key="2">
    <source>
        <dbReference type="EMBL" id="CAF9934765.1"/>
    </source>
</evidence>